<keyword evidence="2" id="KW-1003">Cell membrane</keyword>
<dbReference type="InterPro" id="IPR002898">
    <property type="entry name" value="MotA_ExbB_proton_chnl"/>
</dbReference>
<evidence type="ECO:0000256" key="5">
    <source>
        <dbReference type="ARBA" id="ARBA00023136"/>
    </source>
</evidence>
<evidence type="ECO:0000313" key="9">
    <source>
        <dbReference type="EMBL" id="MDR6289885.1"/>
    </source>
</evidence>
<evidence type="ECO:0000256" key="3">
    <source>
        <dbReference type="ARBA" id="ARBA00022692"/>
    </source>
</evidence>
<comment type="similarity">
    <text evidence="6">Belongs to the exbB/tolQ family.</text>
</comment>
<evidence type="ECO:0000313" key="10">
    <source>
        <dbReference type="Proteomes" id="UP001262410"/>
    </source>
</evidence>
<feature type="transmembrane region" description="Helical" evidence="7">
    <location>
        <begin position="47"/>
        <end position="69"/>
    </location>
</feature>
<keyword evidence="5 7" id="KW-0472">Membrane</keyword>
<comment type="subcellular location">
    <subcellularLocation>
        <location evidence="1">Cell membrane</location>
        <topology evidence="1">Multi-pass membrane protein</topology>
    </subcellularLocation>
    <subcellularLocation>
        <location evidence="6">Membrane</location>
        <topology evidence="6">Multi-pass membrane protein</topology>
    </subcellularLocation>
</comment>
<evidence type="ECO:0000259" key="8">
    <source>
        <dbReference type="Pfam" id="PF01618"/>
    </source>
</evidence>
<evidence type="ECO:0000256" key="7">
    <source>
        <dbReference type="SAM" id="Phobius"/>
    </source>
</evidence>
<organism evidence="9 10">
    <name type="scientific">Inquilinus ginsengisoli</name>
    <dbReference type="NCBI Taxonomy" id="363840"/>
    <lineage>
        <taxon>Bacteria</taxon>
        <taxon>Pseudomonadati</taxon>
        <taxon>Pseudomonadota</taxon>
        <taxon>Alphaproteobacteria</taxon>
        <taxon>Rhodospirillales</taxon>
        <taxon>Rhodospirillaceae</taxon>
        <taxon>Inquilinus</taxon>
    </lineage>
</organism>
<name>A0ABU1JMQ1_9PROT</name>
<keyword evidence="4 7" id="KW-1133">Transmembrane helix</keyword>
<keyword evidence="10" id="KW-1185">Reference proteome</keyword>
<accession>A0ABU1JMQ1</accession>
<dbReference type="EMBL" id="JAVDPW010000004">
    <property type="protein sequence ID" value="MDR6289885.1"/>
    <property type="molecule type" value="Genomic_DNA"/>
</dbReference>
<evidence type="ECO:0000256" key="6">
    <source>
        <dbReference type="RuleBase" id="RU004057"/>
    </source>
</evidence>
<evidence type="ECO:0000256" key="1">
    <source>
        <dbReference type="ARBA" id="ARBA00004651"/>
    </source>
</evidence>
<feature type="transmembrane region" description="Helical" evidence="7">
    <location>
        <begin position="14"/>
        <end position="35"/>
    </location>
</feature>
<feature type="domain" description="MotA/TolQ/ExbB proton channel" evidence="8">
    <location>
        <begin position="149"/>
        <end position="221"/>
    </location>
</feature>
<keyword evidence="6" id="KW-0653">Protein transport</keyword>
<keyword evidence="3 7" id="KW-0812">Transmembrane</keyword>
<dbReference type="Proteomes" id="UP001262410">
    <property type="component" value="Unassembled WGS sequence"/>
</dbReference>
<feature type="transmembrane region" description="Helical" evidence="7">
    <location>
        <begin position="153"/>
        <end position="170"/>
    </location>
</feature>
<gene>
    <name evidence="9" type="ORF">E9232_002406</name>
</gene>
<dbReference type="Pfam" id="PF01618">
    <property type="entry name" value="MotA_ExbB"/>
    <property type="match status" value="1"/>
</dbReference>
<comment type="caution">
    <text evidence="9">The sequence shown here is derived from an EMBL/GenBank/DDBJ whole genome shotgun (WGS) entry which is preliminary data.</text>
</comment>
<keyword evidence="6" id="KW-0813">Transport</keyword>
<evidence type="ECO:0000256" key="2">
    <source>
        <dbReference type="ARBA" id="ARBA00022475"/>
    </source>
</evidence>
<evidence type="ECO:0000256" key="4">
    <source>
        <dbReference type="ARBA" id="ARBA00022989"/>
    </source>
</evidence>
<protein>
    <recommendedName>
        <fullName evidence="8">MotA/TolQ/ExbB proton channel domain-containing protein</fullName>
    </recommendedName>
</protein>
<feature type="transmembrane region" description="Helical" evidence="7">
    <location>
        <begin position="190"/>
        <end position="208"/>
    </location>
</feature>
<proteinExistence type="inferred from homology"/>
<dbReference type="RefSeq" id="WP_309794230.1">
    <property type="nucleotide sequence ID" value="NZ_JAVDPW010000004.1"/>
</dbReference>
<reference evidence="9 10" key="1">
    <citation type="submission" date="2023-07" db="EMBL/GenBank/DDBJ databases">
        <title>Sorghum-associated microbial communities from plants grown in Nebraska, USA.</title>
        <authorList>
            <person name="Schachtman D."/>
        </authorList>
    </citation>
    <scope>NUCLEOTIDE SEQUENCE [LARGE SCALE GENOMIC DNA]</scope>
    <source>
        <strain evidence="9 10">584</strain>
    </source>
</reference>
<sequence length="245" mass="26282">MSERTFELPGRDPLLPWLIFTGVSLFAFVLLWYFGLIGRMVASDRTYISSIIGLLYVASSLHCLWRILIISREGDAALRTARAIARNGGPVSNAEGDGRPAGLVAVHIRDLVTKAALQGAERLDQTLLLRVLAGRLRGSNPFGAFASDTLMKLGLLGTIIGFIMMLAPIAGLDTENREAVRSSMSLMSDGMAVAMYTTLVGLAGSILLKVQYALLDSATAKIFAFAVDLTEVHVVSALESRAPAE</sequence>